<feature type="domain" description="Peptidase M48" evidence="7">
    <location>
        <begin position="72"/>
        <end position="258"/>
    </location>
</feature>
<dbReference type="PANTHER" id="PTHR22726">
    <property type="entry name" value="METALLOENDOPEPTIDASE OMA1"/>
    <property type="match status" value="1"/>
</dbReference>
<evidence type="ECO:0000256" key="6">
    <source>
        <dbReference type="ARBA" id="ARBA00023049"/>
    </source>
</evidence>
<keyword evidence="2" id="KW-0645">Protease</keyword>
<sequence>MFLKCLNRFTLTAVAIAMLTVPTHSADIKLPSFGGGTSSVISQQQEYELGRAWLMAYRGRMKESDDTVLYDYLEHLIYKLAEYSELQDHRLDLIVIDDASMNAFAVPGGVIGVNTGLFNYAKSEAQLSSVLSHEIAHLSQRHFARRVETQKRNSTATMAGMLGALVLAVTVGGDAGMAAMTGTMAASQGRTLHYSRQNEQEADRIGLKTMGAAGMDPNAMSGMFDQMLQATRYAGNKPPEFMLTHPLTENRVADARNRARQYPPKQYLDNIEYHLMRIRSLIAIDKSPSVSLNRFEHELNGNSLNKEAAQYGLVLIHTMLGDYSTARSNLRNLLKKSPDRLTYL</sequence>
<keyword evidence="3" id="KW-0479">Metal-binding</keyword>
<name>A0A0F9AUX9_9ZZZZ</name>
<gene>
    <name evidence="8" type="ORF">LCGC14_2526140</name>
</gene>
<accession>A0A0F9AUX9</accession>
<evidence type="ECO:0000259" key="7">
    <source>
        <dbReference type="Pfam" id="PF01435"/>
    </source>
</evidence>
<reference evidence="8" key="1">
    <citation type="journal article" date="2015" name="Nature">
        <title>Complex archaea that bridge the gap between prokaryotes and eukaryotes.</title>
        <authorList>
            <person name="Spang A."/>
            <person name="Saw J.H."/>
            <person name="Jorgensen S.L."/>
            <person name="Zaremba-Niedzwiedzka K."/>
            <person name="Martijn J."/>
            <person name="Lind A.E."/>
            <person name="van Eijk R."/>
            <person name="Schleper C."/>
            <person name="Guy L."/>
            <person name="Ettema T.J."/>
        </authorList>
    </citation>
    <scope>NUCLEOTIDE SEQUENCE</scope>
</reference>
<dbReference type="EMBL" id="LAZR01040870">
    <property type="protein sequence ID" value="KKL13399.1"/>
    <property type="molecule type" value="Genomic_DNA"/>
</dbReference>
<dbReference type="GO" id="GO:0046872">
    <property type="term" value="F:metal ion binding"/>
    <property type="evidence" value="ECO:0007669"/>
    <property type="project" value="UniProtKB-KW"/>
</dbReference>
<dbReference type="GO" id="GO:0016020">
    <property type="term" value="C:membrane"/>
    <property type="evidence" value="ECO:0007669"/>
    <property type="project" value="TreeGrafter"/>
</dbReference>
<dbReference type="InterPro" id="IPR001915">
    <property type="entry name" value="Peptidase_M48"/>
</dbReference>
<evidence type="ECO:0000256" key="2">
    <source>
        <dbReference type="ARBA" id="ARBA00022670"/>
    </source>
</evidence>
<feature type="non-terminal residue" evidence="8">
    <location>
        <position position="344"/>
    </location>
</feature>
<evidence type="ECO:0000256" key="5">
    <source>
        <dbReference type="ARBA" id="ARBA00022833"/>
    </source>
</evidence>
<comment type="caution">
    <text evidence="8">The sequence shown here is derived from an EMBL/GenBank/DDBJ whole genome shotgun (WGS) entry which is preliminary data.</text>
</comment>
<evidence type="ECO:0000256" key="4">
    <source>
        <dbReference type="ARBA" id="ARBA00022801"/>
    </source>
</evidence>
<evidence type="ECO:0000256" key="3">
    <source>
        <dbReference type="ARBA" id="ARBA00022723"/>
    </source>
</evidence>
<dbReference type="PANTHER" id="PTHR22726:SF1">
    <property type="entry name" value="METALLOENDOPEPTIDASE OMA1, MITOCHONDRIAL"/>
    <property type="match status" value="1"/>
</dbReference>
<dbReference type="AlphaFoldDB" id="A0A0F9AUX9"/>
<protein>
    <recommendedName>
        <fullName evidence="7">Peptidase M48 domain-containing protein</fullName>
    </recommendedName>
</protein>
<keyword evidence="5" id="KW-0862">Zinc</keyword>
<evidence type="ECO:0000313" key="8">
    <source>
        <dbReference type="EMBL" id="KKL13399.1"/>
    </source>
</evidence>
<dbReference type="CDD" id="cd07324">
    <property type="entry name" value="M48C_Oma1-like"/>
    <property type="match status" value="1"/>
</dbReference>
<proteinExistence type="predicted"/>
<organism evidence="8">
    <name type="scientific">marine sediment metagenome</name>
    <dbReference type="NCBI Taxonomy" id="412755"/>
    <lineage>
        <taxon>unclassified sequences</taxon>
        <taxon>metagenomes</taxon>
        <taxon>ecological metagenomes</taxon>
    </lineage>
</organism>
<keyword evidence="6" id="KW-0482">Metalloprotease</keyword>
<keyword evidence="4" id="KW-0378">Hydrolase</keyword>
<comment type="cofactor">
    <cofactor evidence="1">
        <name>Zn(2+)</name>
        <dbReference type="ChEBI" id="CHEBI:29105"/>
    </cofactor>
</comment>
<dbReference type="GO" id="GO:0051603">
    <property type="term" value="P:proteolysis involved in protein catabolic process"/>
    <property type="evidence" value="ECO:0007669"/>
    <property type="project" value="TreeGrafter"/>
</dbReference>
<evidence type="ECO:0000256" key="1">
    <source>
        <dbReference type="ARBA" id="ARBA00001947"/>
    </source>
</evidence>
<dbReference type="GO" id="GO:0004222">
    <property type="term" value="F:metalloendopeptidase activity"/>
    <property type="evidence" value="ECO:0007669"/>
    <property type="project" value="InterPro"/>
</dbReference>
<dbReference type="Pfam" id="PF01435">
    <property type="entry name" value="Peptidase_M48"/>
    <property type="match status" value="1"/>
</dbReference>
<dbReference type="InterPro" id="IPR051156">
    <property type="entry name" value="Mito/Outer_Membr_Metalloprot"/>
</dbReference>
<dbReference type="Gene3D" id="3.30.2010.10">
    <property type="entry name" value="Metalloproteases ('zincins'), catalytic domain"/>
    <property type="match status" value="1"/>
</dbReference>